<dbReference type="Gene3D" id="3.10.180.10">
    <property type="entry name" value="2,3-Dihydroxybiphenyl 1,2-Dioxygenase, domain 1"/>
    <property type="match status" value="1"/>
</dbReference>
<dbReference type="AlphaFoldDB" id="A0A545AX41"/>
<dbReference type="InterPro" id="IPR037523">
    <property type="entry name" value="VOC_core"/>
</dbReference>
<accession>A0A545AX41</accession>
<dbReference type="InterPro" id="IPR004360">
    <property type="entry name" value="Glyas_Fos-R_dOase_dom"/>
</dbReference>
<evidence type="ECO:0000313" key="3">
    <source>
        <dbReference type="Proteomes" id="UP000317982"/>
    </source>
</evidence>
<proteinExistence type="predicted"/>
<feature type="domain" description="VOC" evidence="1">
    <location>
        <begin position="8"/>
        <end position="130"/>
    </location>
</feature>
<evidence type="ECO:0000313" key="2">
    <source>
        <dbReference type="EMBL" id="TQS45894.1"/>
    </source>
</evidence>
<dbReference type="Proteomes" id="UP000317982">
    <property type="component" value="Unassembled WGS sequence"/>
</dbReference>
<sequence length="151" mass="16565">MTSPTTVQLASVRVITEDLPRLVRFYEVLTGATPQYLTDDFVELVTPSATFAVSGPDRVAFITANTPRGGANNSAIVEFLVEDAEAEYQKLVTQFGNDLDVVQPPTMMPWGNLSVLIRDPDGALINLYTPVTPQGQQLQRNRTPRMLPSEA</sequence>
<name>A0A545AX41_9ACTN</name>
<dbReference type="PROSITE" id="PS51819">
    <property type="entry name" value="VOC"/>
    <property type="match status" value="1"/>
</dbReference>
<dbReference type="OrthoDB" id="9798201at2"/>
<dbReference type="Pfam" id="PF00903">
    <property type="entry name" value="Glyoxalase"/>
    <property type="match status" value="1"/>
</dbReference>
<organism evidence="2 3">
    <name type="scientific">Cryptosporangium phraense</name>
    <dbReference type="NCBI Taxonomy" id="2593070"/>
    <lineage>
        <taxon>Bacteria</taxon>
        <taxon>Bacillati</taxon>
        <taxon>Actinomycetota</taxon>
        <taxon>Actinomycetes</taxon>
        <taxon>Cryptosporangiales</taxon>
        <taxon>Cryptosporangiaceae</taxon>
        <taxon>Cryptosporangium</taxon>
    </lineage>
</organism>
<evidence type="ECO:0000259" key="1">
    <source>
        <dbReference type="PROSITE" id="PS51819"/>
    </source>
</evidence>
<protein>
    <submittedName>
        <fullName evidence="2">VOC family protein</fullName>
    </submittedName>
</protein>
<keyword evidence="3" id="KW-1185">Reference proteome</keyword>
<dbReference type="RefSeq" id="WP_142703301.1">
    <property type="nucleotide sequence ID" value="NZ_VIRS01000003.1"/>
</dbReference>
<gene>
    <name evidence="2" type="ORF">FL583_05160</name>
</gene>
<comment type="caution">
    <text evidence="2">The sequence shown here is derived from an EMBL/GenBank/DDBJ whole genome shotgun (WGS) entry which is preliminary data.</text>
</comment>
<dbReference type="InParanoid" id="A0A545AX41"/>
<dbReference type="EMBL" id="VIRS01000003">
    <property type="protein sequence ID" value="TQS45894.1"/>
    <property type="molecule type" value="Genomic_DNA"/>
</dbReference>
<dbReference type="InterPro" id="IPR029068">
    <property type="entry name" value="Glyas_Bleomycin-R_OHBP_Dase"/>
</dbReference>
<reference evidence="2 3" key="1">
    <citation type="submission" date="2019-07" db="EMBL/GenBank/DDBJ databases">
        <title>Cryptosporangium phraense sp. nov., isolated from plant litter.</title>
        <authorList>
            <person name="Suriyachadkun C."/>
        </authorList>
    </citation>
    <scope>NUCLEOTIDE SEQUENCE [LARGE SCALE GENOMIC DNA]</scope>
    <source>
        <strain evidence="2 3">A-T 5661</strain>
    </source>
</reference>
<dbReference type="SUPFAM" id="SSF54593">
    <property type="entry name" value="Glyoxalase/Bleomycin resistance protein/Dihydroxybiphenyl dioxygenase"/>
    <property type="match status" value="1"/>
</dbReference>